<gene>
    <name evidence="4" type="ORF">E0Z10_g4944</name>
</gene>
<evidence type="ECO:0000256" key="1">
    <source>
        <dbReference type="SAM" id="MobiDB-lite"/>
    </source>
</evidence>
<feature type="compositionally biased region" description="Low complexity" evidence="1">
    <location>
        <begin position="206"/>
        <end position="218"/>
    </location>
</feature>
<dbReference type="OrthoDB" id="5416037at2759"/>
<dbReference type="InterPro" id="IPR046529">
    <property type="entry name" value="DUF6594"/>
</dbReference>
<name>A0A4Z0YIS0_9PEZI</name>
<sequence>MSDTGDNARHDAPPTSRPVSWKARPRTQAPESLLDHNSGNSGNSKKLRKRSPPVVSIPSEKTILDQSPSHIAPSREGSEKVLIETPTASAEKTEQARDSSKLLAKDVGSQANSPLPEPDSASDTSKLGFANESEGSSGSNETVTHISPVRRDSSGKVATLKPRKHHINKPNPLSFLDTDSPQLTSESIQRTVKEASKASPDTAKNTSPSAHSTLSTSSGPRDDLFDVLGDHETDRSTSPERSINGDPRGRAAGDAGPRVMTGKGRRRSYGTPEMPRGNVQYPHVPPEDLTPRAINPHFMKHLPRHEKPPMTGYELLASKLSATSVYRSGTPLRPIYRRFETLNHRVLLHLQDEICELEEQLRRLDAVDTQNRRLPNGVLPASRRAESMSNSELQWHKTDTLGKVGFKLEQYSRVLSSFRETLSLSAPSPADIHEYRGFLSSYAPIAETETQFLDATDDLVYVGYSDEDMVTNEEDVITPVSRSDITDFQSRRRVSILSQSDASRRYDERSTPSPDQGVATQGAVQYQHAANKQLLTHLSIATAAAITLPILTFLVIPGFIGRMTVACLVGIGILGALVQGKVVKFQASQQLFVSVGLYGGVMALLAGMVN</sequence>
<feature type="compositionally biased region" description="Low complexity" evidence="1">
    <location>
        <begin position="131"/>
        <end position="141"/>
    </location>
</feature>
<evidence type="ECO:0000256" key="2">
    <source>
        <dbReference type="SAM" id="Phobius"/>
    </source>
</evidence>
<keyword evidence="2" id="KW-0812">Transmembrane</keyword>
<evidence type="ECO:0000259" key="3">
    <source>
        <dbReference type="Pfam" id="PF20237"/>
    </source>
</evidence>
<feature type="region of interest" description="Disordered" evidence="1">
    <location>
        <begin position="499"/>
        <end position="519"/>
    </location>
</feature>
<protein>
    <recommendedName>
        <fullName evidence="3">DUF6594 domain-containing protein</fullName>
    </recommendedName>
</protein>
<evidence type="ECO:0000313" key="5">
    <source>
        <dbReference type="Proteomes" id="UP000297716"/>
    </source>
</evidence>
<evidence type="ECO:0000313" key="4">
    <source>
        <dbReference type="EMBL" id="TGJ83794.1"/>
    </source>
</evidence>
<feature type="domain" description="DUF6594" evidence="3">
    <location>
        <begin position="313"/>
        <end position="602"/>
    </location>
</feature>
<dbReference type="Pfam" id="PF20237">
    <property type="entry name" value="DUF6594"/>
    <property type="match status" value="1"/>
</dbReference>
<feature type="compositionally biased region" description="Basic and acidic residues" evidence="1">
    <location>
        <begin position="220"/>
        <end position="238"/>
    </location>
</feature>
<feature type="transmembrane region" description="Helical" evidence="2">
    <location>
        <begin position="534"/>
        <end position="556"/>
    </location>
</feature>
<accession>A0A4Z0YIS0</accession>
<feature type="transmembrane region" description="Helical" evidence="2">
    <location>
        <begin position="563"/>
        <end position="579"/>
    </location>
</feature>
<keyword evidence="5" id="KW-1185">Reference proteome</keyword>
<proteinExistence type="predicted"/>
<dbReference type="PANTHER" id="PTHR34502:SF6">
    <property type="entry name" value="DUF6594 DOMAIN-CONTAINING PROTEIN"/>
    <property type="match status" value="1"/>
</dbReference>
<keyword evidence="2" id="KW-0472">Membrane</keyword>
<feature type="compositionally biased region" description="Basic and acidic residues" evidence="1">
    <location>
        <begin position="1"/>
        <end position="12"/>
    </location>
</feature>
<feature type="transmembrane region" description="Helical" evidence="2">
    <location>
        <begin position="591"/>
        <end position="609"/>
    </location>
</feature>
<dbReference type="STRING" id="37992.A0A4Z0YIS0"/>
<comment type="caution">
    <text evidence="4">The sequence shown here is derived from an EMBL/GenBank/DDBJ whole genome shotgun (WGS) entry which is preliminary data.</text>
</comment>
<keyword evidence="2" id="KW-1133">Transmembrane helix</keyword>
<dbReference type="Proteomes" id="UP000297716">
    <property type="component" value="Unassembled WGS sequence"/>
</dbReference>
<dbReference type="EMBL" id="SKBN01000083">
    <property type="protein sequence ID" value="TGJ83794.1"/>
    <property type="molecule type" value="Genomic_DNA"/>
</dbReference>
<dbReference type="AlphaFoldDB" id="A0A4Z0YIS0"/>
<dbReference type="PANTHER" id="PTHR34502">
    <property type="entry name" value="DUF6594 DOMAIN-CONTAINING PROTEIN-RELATED"/>
    <property type="match status" value="1"/>
</dbReference>
<feature type="compositionally biased region" description="Basic and acidic residues" evidence="1">
    <location>
        <begin position="91"/>
        <end position="104"/>
    </location>
</feature>
<feature type="compositionally biased region" description="Polar residues" evidence="1">
    <location>
        <begin position="35"/>
        <end position="44"/>
    </location>
</feature>
<feature type="compositionally biased region" description="Polar residues" evidence="1">
    <location>
        <begin position="177"/>
        <end position="190"/>
    </location>
</feature>
<feature type="region of interest" description="Disordered" evidence="1">
    <location>
        <begin position="1"/>
        <end position="285"/>
    </location>
</feature>
<reference evidence="4 5" key="1">
    <citation type="submission" date="2019-03" db="EMBL/GenBank/DDBJ databases">
        <title>Draft genome sequence of Xylaria hypoxylon DSM 108379, a ubiquitous saprotrophic-parasitic fungi on hardwood.</title>
        <authorList>
            <person name="Buettner E."/>
            <person name="Leonhardt S."/>
            <person name="Gebauer A.M."/>
            <person name="Liers C."/>
            <person name="Hofrichter M."/>
            <person name="Kellner H."/>
        </authorList>
    </citation>
    <scope>NUCLEOTIDE SEQUENCE [LARGE SCALE GENOMIC DNA]</scope>
    <source>
        <strain evidence="4 5">DSM 108379</strain>
    </source>
</reference>
<organism evidence="4 5">
    <name type="scientific">Xylaria hypoxylon</name>
    <dbReference type="NCBI Taxonomy" id="37992"/>
    <lineage>
        <taxon>Eukaryota</taxon>
        <taxon>Fungi</taxon>
        <taxon>Dikarya</taxon>
        <taxon>Ascomycota</taxon>
        <taxon>Pezizomycotina</taxon>
        <taxon>Sordariomycetes</taxon>
        <taxon>Xylariomycetidae</taxon>
        <taxon>Xylariales</taxon>
        <taxon>Xylariaceae</taxon>
        <taxon>Xylaria</taxon>
    </lineage>
</organism>